<organism evidence="1 2">
    <name type="scientific">Colletotrichum gloeosporioides (strain Cg-14)</name>
    <name type="common">Anthracnose fungus</name>
    <name type="synonym">Glomerella cingulata</name>
    <dbReference type="NCBI Taxonomy" id="1237896"/>
    <lineage>
        <taxon>Eukaryota</taxon>
        <taxon>Fungi</taxon>
        <taxon>Dikarya</taxon>
        <taxon>Ascomycota</taxon>
        <taxon>Pezizomycotina</taxon>
        <taxon>Sordariomycetes</taxon>
        <taxon>Hypocreomycetidae</taxon>
        <taxon>Glomerellales</taxon>
        <taxon>Glomerellaceae</taxon>
        <taxon>Colletotrichum</taxon>
        <taxon>Colletotrichum gloeosporioides species complex</taxon>
    </lineage>
</organism>
<gene>
    <name evidence="1" type="ORF">CGLO_16729</name>
</gene>
<name>T0JYF7_COLGC</name>
<dbReference type="HOGENOM" id="CLU_176419_0_0_1"/>
<dbReference type="InterPro" id="IPR023674">
    <property type="entry name" value="Ribosomal_uL1-like"/>
</dbReference>
<dbReference type="SUPFAM" id="SSF56808">
    <property type="entry name" value="Ribosomal protein L1"/>
    <property type="match status" value="1"/>
</dbReference>
<dbReference type="STRING" id="1237896.T0JYF7"/>
<dbReference type="AlphaFoldDB" id="T0JYF7"/>
<protein>
    <submittedName>
        <fullName evidence="1">Uncharacterized protein</fullName>
    </submittedName>
</protein>
<proteinExistence type="predicted"/>
<reference evidence="2" key="1">
    <citation type="journal article" date="2013" name="Mol. Plant Microbe Interact.">
        <title>Global aspects of pacC regulation of pathogenicity genes in Colletotrichum gloeosporioides as revealed by transcriptome analysis.</title>
        <authorList>
            <person name="Alkan N."/>
            <person name="Meng X."/>
            <person name="Friedlander G."/>
            <person name="Reuveni E."/>
            <person name="Sukno S."/>
            <person name="Sherman A."/>
            <person name="Thon M."/>
            <person name="Fluhr R."/>
            <person name="Prusky D."/>
        </authorList>
    </citation>
    <scope>NUCLEOTIDE SEQUENCE [LARGE SCALE GENOMIC DNA]</scope>
    <source>
        <strain evidence="2">Cg-14</strain>
    </source>
</reference>
<evidence type="ECO:0000313" key="2">
    <source>
        <dbReference type="Proteomes" id="UP000015530"/>
    </source>
</evidence>
<evidence type="ECO:0000313" key="1">
    <source>
        <dbReference type="EMBL" id="EQB44519.1"/>
    </source>
</evidence>
<dbReference type="OrthoDB" id="1747252at2759"/>
<dbReference type="Proteomes" id="UP000015530">
    <property type="component" value="Unassembled WGS sequence"/>
</dbReference>
<dbReference type="EMBL" id="AMYD01003976">
    <property type="protein sequence ID" value="EQB44519.1"/>
    <property type="molecule type" value="Genomic_DNA"/>
</dbReference>
<comment type="caution">
    <text evidence="1">The sequence shown here is derived from an EMBL/GenBank/DDBJ whole genome shotgun (WGS) entry which is preliminary data.</text>
</comment>
<accession>T0JYF7</accession>
<sequence length="76" mass="8266">MGADDYRERMGVIRLAIGQLGFTPQMLASNIKAFVSHIKQDIAQLDTHKDGPGFSLNGNFDSTEEKVTPQALSGVM</sequence>